<name>A0A5E4QRW2_9NEOP</name>
<evidence type="ECO:0000313" key="3">
    <source>
        <dbReference type="Proteomes" id="UP000324832"/>
    </source>
</evidence>
<keyword evidence="1" id="KW-0472">Membrane</keyword>
<feature type="transmembrane region" description="Helical" evidence="1">
    <location>
        <begin position="12"/>
        <end position="29"/>
    </location>
</feature>
<proteinExistence type="predicted"/>
<evidence type="ECO:0000313" key="2">
    <source>
        <dbReference type="EMBL" id="VVD01102.1"/>
    </source>
</evidence>
<evidence type="ECO:0000256" key="1">
    <source>
        <dbReference type="SAM" id="Phobius"/>
    </source>
</evidence>
<accession>A0A5E4QRW2</accession>
<keyword evidence="1" id="KW-1133">Transmembrane helix</keyword>
<gene>
    <name evidence="2" type="ORF">LSINAPIS_LOCUS11599</name>
</gene>
<reference evidence="2 3" key="1">
    <citation type="submission" date="2017-07" db="EMBL/GenBank/DDBJ databases">
        <authorList>
            <person name="Talla V."/>
            <person name="Backstrom N."/>
        </authorList>
    </citation>
    <scope>NUCLEOTIDE SEQUENCE [LARGE SCALE GENOMIC DNA]</scope>
</reference>
<dbReference type="Proteomes" id="UP000324832">
    <property type="component" value="Unassembled WGS sequence"/>
</dbReference>
<sequence>MDLLKTFFSPVIYSLLVDYIEVVSVFIPLI</sequence>
<dbReference type="EMBL" id="FZQP02005166">
    <property type="protein sequence ID" value="VVD01102.1"/>
    <property type="molecule type" value="Genomic_DNA"/>
</dbReference>
<keyword evidence="1" id="KW-0812">Transmembrane</keyword>
<dbReference type="AlphaFoldDB" id="A0A5E4QRW2"/>
<organism evidence="2 3">
    <name type="scientific">Leptidea sinapis</name>
    <dbReference type="NCBI Taxonomy" id="189913"/>
    <lineage>
        <taxon>Eukaryota</taxon>
        <taxon>Metazoa</taxon>
        <taxon>Ecdysozoa</taxon>
        <taxon>Arthropoda</taxon>
        <taxon>Hexapoda</taxon>
        <taxon>Insecta</taxon>
        <taxon>Pterygota</taxon>
        <taxon>Neoptera</taxon>
        <taxon>Endopterygota</taxon>
        <taxon>Lepidoptera</taxon>
        <taxon>Glossata</taxon>
        <taxon>Ditrysia</taxon>
        <taxon>Papilionoidea</taxon>
        <taxon>Pieridae</taxon>
        <taxon>Dismorphiinae</taxon>
        <taxon>Leptidea</taxon>
    </lineage>
</organism>
<protein>
    <submittedName>
        <fullName evidence="2">Uncharacterized protein</fullName>
    </submittedName>
</protein>
<keyword evidence="3" id="KW-1185">Reference proteome</keyword>